<evidence type="ECO:0000256" key="2">
    <source>
        <dbReference type="ARBA" id="ARBA00004479"/>
    </source>
</evidence>
<dbReference type="AlphaFoldDB" id="A0ABD3U8D1"/>
<keyword evidence="9" id="KW-0808">Transferase</keyword>
<evidence type="ECO:0000256" key="17">
    <source>
        <dbReference type="ARBA" id="ARBA00023136"/>
    </source>
</evidence>
<evidence type="ECO:0000256" key="19">
    <source>
        <dbReference type="ARBA" id="ARBA00023180"/>
    </source>
</evidence>
<dbReference type="FunFam" id="3.30.200.20:FF:000661">
    <property type="entry name" value="Serine-threonine protein kinase plant-type"/>
    <property type="match status" value="1"/>
</dbReference>
<comment type="subcellular location">
    <subcellularLocation>
        <location evidence="1">Cell membrane</location>
        <topology evidence="1">Single-pass membrane protein</topology>
    </subcellularLocation>
    <subcellularLocation>
        <location evidence="2">Membrane</location>
        <topology evidence="2">Single-pass type I membrane protein</topology>
    </subcellularLocation>
</comment>
<evidence type="ECO:0000256" key="8">
    <source>
        <dbReference type="ARBA" id="ARBA00022614"/>
    </source>
</evidence>
<evidence type="ECO:0000256" key="3">
    <source>
        <dbReference type="ARBA" id="ARBA00008684"/>
    </source>
</evidence>
<dbReference type="GO" id="GO:0004674">
    <property type="term" value="F:protein serine/threonine kinase activity"/>
    <property type="evidence" value="ECO:0007669"/>
    <property type="project" value="UniProtKB-KW"/>
</dbReference>
<dbReference type="SMART" id="SM00365">
    <property type="entry name" value="LRR_SD22"/>
    <property type="match status" value="8"/>
</dbReference>
<evidence type="ECO:0000256" key="15">
    <source>
        <dbReference type="ARBA" id="ARBA00022840"/>
    </source>
</evidence>
<dbReference type="InterPro" id="IPR032675">
    <property type="entry name" value="LRR_dom_sf"/>
</dbReference>
<dbReference type="SUPFAM" id="SSF52047">
    <property type="entry name" value="RNI-like"/>
    <property type="match status" value="1"/>
</dbReference>
<dbReference type="FunFam" id="3.80.10.10:FF:000095">
    <property type="entry name" value="LRR receptor-like serine/threonine-protein kinase GSO1"/>
    <property type="match status" value="2"/>
</dbReference>
<accession>A0ABD3U8D1</accession>
<dbReference type="SMART" id="SM00220">
    <property type="entry name" value="S_TKc"/>
    <property type="match status" value="1"/>
</dbReference>
<evidence type="ECO:0000313" key="26">
    <source>
        <dbReference type="EMBL" id="KAL3845585.1"/>
    </source>
</evidence>
<comment type="caution">
    <text evidence="26">The sequence shown here is derived from an EMBL/GenBank/DDBJ whole genome shotgun (WGS) entry which is preliminary data.</text>
</comment>
<evidence type="ECO:0000256" key="13">
    <source>
        <dbReference type="ARBA" id="ARBA00022741"/>
    </source>
</evidence>
<evidence type="ECO:0000256" key="9">
    <source>
        <dbReference type="ARBA" id="ARBA00022679"/>
    </source>
</evidence>
<dbReference type="GO" id="GO:0005886">
    <property type="term" value="C:plasma membrane"/>
    <property type="evidence" value="ECO:0007669"/>
    <property type="project" value="UniProtKB-SubCell"/>
</dbReference>
<keyword evidence="16 23" id="KW-1133">Transmembrane helix</keyword>
<evidence type="ECO:0000256" key="18">
    <source>
        <dbReference type="ARBA" id="ARBA00023170"/>
    </source>
</evidence>
<evidence type="ECO:0000256" key="10">
    <source>
        <dbReference type="ARBA" id="ARBA00022692"/>
    </source>
</evidence>
<dbReference type="InterPro" id="IPR008271">
    <property type="entry name" value="Ser/Thr_kinase_AS"/>
</dbReference>
<dbReference type="InterPro" id="IPR017441">
    <property type="entry name" value="Protein_kinase_ATP_BS"/>
</dbReference>
<evidence type="ECO:0000313" key="27">
    <source>
        <dbReference type="Proteomes" id="UP001634393"/>
    </source>
</evidence>
<keyword evidence="12" id="KW-0677">Repeat</keyword>
<dbReference type="PANTHER" id="PTHR27000:SF785">
    <property type="entry name" value="PROTEIN KINASE DOMAIN-CONTAINING PROTEIN"/>
    <property type="match status" value="1"/>
</dbReference>
<keyword evidence="14" id="KW-0418">Kinase</keyword>
<keyword evidence="11 24" id="KW-0732">Signal</keyword>
<evidence type="ECO:0000256" key="5">
    <source>
        <dbReference type="ARBA" id="ARBA00022475"/>
    </source>
</evidence>
<dbReference type="SUPFAM" id="SSF56112">
    <property type="entry name" value="Protein kinase-like (PK-like)"/>
    <property type="match status" value="1"/>
</dbReference>
<evidence type="ECO:0000256" key="4">
    <source>
        <dbReference type="ARBA" id="ARBA00012513"/>
    </source>
</evidence>
<dbReference type="Pfam" id="PF00560">
    <property type="entry name" value="LRR_1"/>
    <property type="match status" value="7"/>
</dbReference>
<keyword evidence="10 23" id="KW-0812">Transmembrane</keyword>
<dbReference type="PROSITE" id="PS50011">
    <property type="entry name" value="PROTEIN_KINASE_DOM"/>
    <property type="match status" value="1"/>
</dbReference>
<dbReference type="Gene3D" id="3.30.200.20">
    <property type="entry name" value="Phosphorylase Kinase, domain 1"/>
    <property type="match status" value="1"/>
</dbReference>
<reference evidence="26 27" key="1">
    <citation type="submission" date="2024-12" db="EMBL/GenBank/DDBJ databases">
        <title>The unique morphological basis and parallel evolutionary history of personate flowers in Penstemon.</title>
        <authorList>
            <person name="Depatie T.H."/>
            <person name="Wessinger C.A."/>
        </authorList>
    </citation>
    <scope>NUCLEOTIDE SEQUENCE [LARGE SCALE GENOMIC DNA]</scope>
    <source>
        <strain evidence="26">WTNN_2</strain>
        <tissue evidence="26">Leaf</tissue>
    </source>
</reference>
<dbReference type="EMBL" id="JBJXBP010000002">
    <property type="protein sequence ID" value="KAL3845585.1"/>
    <property type="molecule type" value="Genomic_DNA"/>
</dbReference>
<dbReference type="GO" id="GO:0051707">
    <property type="term" value="P:response to other organism"/>
    <property type="evidence" value="ECO:0007669"/>
    <property type="project" value="UniProtKB-ARBA"/>
</dbReference>
<comment type="similarity">
    <text evidence="3">Belongs to the protein kinase superfamily. Ser/Thr protein kinase family.</text>
</comment>
<evidence type="ECO:0000256" key="24">
    <source>
        <dbReference type="SAM" id="SignalP"/>
    </source>
</evidence>
<keyword evidence="6" id="KW-0723">Serine/threonine-protein kinase</keyword>
<sequence length="1192" mass="131280">MDNLCFFIAALLLLLTNITVISASINLNSTTDQEALLAFGARITSDPYEILAQNWSINTSVCNWIGVSCNINQQRVESLNFSGFSFDGTVAPNLGNLTFLTSLVLSSNNFTGILPQELSNLRRLQVIDVGFNSLTGDIPSWFGTLPELELVRMNNNNFSGNIPPSLGNNSRIKILNLRYNQITGFIPHVIFNISSIERIDLTGNRLSGELPVDTCDHIPKLIGLHLSMNSLSGNIPYNIYKCSELQDLSLSINHFNGSIPSSIGRLAKLQSLYLGVNNFHGGVPLELKNLSSLEMLSIQGASLTGQIPSFIFNTTSLKGVDFSNNSLSGSVPVVVYNNLSQLEMLFLHSNQLTGQILDSLLDFKSLRVISLSNNNFLGSIPPNIGNLTRLEVLYLDNNKFTGELPSDLGNLNLVEINVRGNGLSGGIPLSICNISTIRMLELSANHFSGELPSTMGLSLPNLEELYLGDNKLFGVIPSSISNASKLTVISMSSNSLRGSIPDLGNLRLLRRLVLEGNNLTGESWNQELRFISSLTNCRNLESIEVSQNQLSGILPASIGNLSTSLQIFRAFDCRIRGSIPGEIGNLTNLRDLYLDNNELTGFIPSTVGRLSRLIRIYLEHNKLEGYIPNDLCQLSRLGDLYLSNNSLRGSIPTCFGEIKSLRRLYLDSNKLVSNVPFNLWNLYDILLLNLSSNGLTGSIPAEIRNFKVITELDLSWNKFSGNFPSSIDSAESLVYLSLANNTFQGSIPESLGNLKGLVTLDLSFNDFTGSIPNSLEGLDFLQHFNVSNNRLTGQIPKGGNFANYTAESFFKNSGLCGASSLQVPPCKEARKNTRLKLVIPCFIVSAVVLIMIFLLMKRRKLNSELPDSETSILHTILHTWRGSSYLELLQATNHFTESNILGSGSFGSVYKGTLSDGLTIAVKVFNMESERASKSFETEIEVLSSIRHRNLVKIIGCCNNVDFKALVLEYMPNGCLDKWLYSHNCCLDLLQRLNIAIDVASAIEYLHFGHTFPIVHCDLKPSNVLLDEDMTAKVGDFGISKLFGEGDLMAQTKTLATIGYMAPEYGTQGIVSTSGDVYSFGIMLLEMYTRKKPTDEVFGEETSLKSWVTQSLHQNAILEVVDTNLFSSEDDNNFSVEEKCVTSVLVLALECLTTSPLERLNFREIVTKLEKIRTLFLATFDKLADNKVSSSK</sequence>
<dbReference type="PROSITE" id="PS00107">
    <property type="entry name" value="PROTEIN_KINASE_ATP"/>
    <property type="match status" value="1"/>
</dbReference>
<feature type="transmembrane region" description="Helical" evidence="23">
    <location>
        <begin position="837"/>
        <end position="856"/>
    </location>
</feature>
<evidence type="ECO:0000256" key="21">
    <source>
        <dbReference type="ARBA" id="ARBA00048679"/>
    </source>
</evidence>
<keyword evidence="5" id="KW-1003">Cell membrane</keyword>
<evidence type="ECO:0000256" key="6">
    <source>
        <dbReference type="ARBA" id="ARBA00022527"/>
    </source>
</evidence>
<evidence type="ECO:0000256" key="16">
    <source>
        <dbReference type="ARBA" id="ARBA00022989"/>
    </source>
</evidence>
<feature type="chain" id="PRO_5044839678" description="non-specific serine/threonine protein kinase" evidence="24">
    <location>
        <begin position="24"/>
        <end position="1192"/>
    </location>
</feature>
<proteinExistence type="inferred from homology"/>
<protein>
    <recommendedName>
        <fullName evidence="4">non-specific serine/threonine protein kinase</fullName>
        <ecNumber evidence="4">2.7.11.1</ecNumber>
    </recommendedName>
</protein>
<dbReference type="Pfam" id="PF07714">
    <property type="entry name" value="PK_Tyr_Ser-Thr"/>
    <property type="match status" value="1"/>
</dbReference>
<evidence type="ECO:0000256" key="22">
    <source>
        <dbReference type="PROSITE-ProRule" id="PRU10141"/>
    </source>
</evidence>
<keyword evidence="27" id="KW-1185">Reference proteome</keyword>
<feature type="signal peptide" evidence="24">
    <location>
        <begin position="1"/>
        <end position="23"/>
    </location>
</feature>
<comment type="catalytic activity">
    <reaction evidence="21">
        <text>L-seryl-[protein] + ATP = O-phospho-L-seryl-[protein] + ADP + H(+)</text>
        <dbReference type="Rhea" id="RHEA:17989"/>
        <dbReference type="Rhea" id="RHEA-COMP:9863"/>
        <dbReference type="Rhea" id="RHEA-COMP:11604"/>
        <dbReference type="ChEBI" id="CHEBI:15378"/>
        <dbReference type="ChEBI" id="CHEBI:29999"/>
        <dbReference type="ChEBI" id="CHEBI:30616"/>
        <dbReference type="ChEBI" id="CHEBI:83421"/>
        <dbReference type="ChEBI" id="CHEBI:456216"/>
        <dbReference type="EC" id="2.7.11.1"/>
    </reaction>
</comment>
<name>A0ABD3U8D1_9LAMI</name>
<organism evidence="26 27">
    <name type="scientific">Penstemon smallii</name>
    <dbReference type="NCBI Taxonomy" id="265156"/>
    <lineage>
        <taxon>Eukaryota</taxon>
        <taxon>Viridiplantae</taxon>
        <taxon>Streptophyta</taxon>
        <taxon>Embryophyta</taxon>
        <taxon>Tracheophyta</taxon>
        <taxon>Spermatophyta</taxon>
        <taxon>Magnoliopsida</taxon>
        <taxon>eudicotyledons</taxon>
        <taxon>Gunneridae</taxon>
        <taxon>Pentapetalae</taxon>
        <taxon>asterids</taxon>
        <taxon>lamiids</taxon>
        <taxon>Lamiales</taxon>
        <taxon>Plantaginaceae</taxon>
        <taxon>Cheloneae</taxon>
        <taxon>Penstemon</taxon>
    </lineage>
</organism>
<evidence type="ECO:0000256" key="23">
    <source>
        <dbReference type="SAM" id="Phobius"/>
    </source>
</evidence>
<keyword evidence="17 23" id="KW-0472">Membrane</keyword>
<evidence type="ECO:0000256" key="12">
    <source>
        <dbReference type="ARBA" id="ARBA00022737"/>
    </source>
</evidence>
<dbReference type="GO" id="GO:0006952">
    <property type="term" value="P:defense response"/>
    <property type="evidence" value="ECO:0007669"/>
    <property type="project" value="UniProtKB-ARBA"/>
</dbReference>
<dbReference type="SUPFAM" id="SSF52058">
    <property type="entry name" value="L domain-like"/>
    <property type="match status" value="2"/>
</dbReference>
<dbReference type="InterPro" id="IPR000719">
    <property type="entry name" value="Prot_kinase_dom"/>
</dbReference>
<dbReference type="PANTHER" id="PTHR27000">
    <property type="entry name" value="LEUCINE-RICH REPEAT RECEPTOR-LIKE PROTEIN KINASE FAMILY PROTEIN-RELATED"/>
    <property type="match status" value="1"/>
</dbReference>
<keyword evidence="18" id="KW-0675">Receptor</keyword>
<dbReference type="InterPro" id="IPR003591">
    <property type="entry name" value="Leu-rich_rpt_typical-subtyp"/>
</dbReference>
<keyword evidence="15 22" id="KW-0067">ATP-binding</keyword>
<gene>
    <name evidence="26" type="ORF">ACJIZ3_002988</name>
</gene>
<dbReference type="Gene3D" id="1.10.510.10">
    <property type="entry name" value="Transferase(Phosphotransferase) domain 1"/>
    <property type="match status" value="1"/>
</dbReference>
<dbReference type="Pfam" id="PF08263">
    <property type="entry name" value="LRRNT_2"/>
    <property type="match status" value="1"/>
</dbReference>
<dbReference type="Gene3D" id="3.80.10.10">
    <property type="entry name" value="Ribonuclease Inhibitor"/>
    <property type="match status" value="6"/>
</dbReference>
<keyword evidence="8" id="KW-0433">Leucine-rich repeat</keyword>
<dbReference type="Proteomes" id="UP001634393">
    <property type="component" value="Unassembled WGS sequence"/>
</dbReference>
<dbReference type="InterPro" id="IPR013210">
    <property type="entry name" value="LRR_N_plant-typ"/>
</dbReference>
<dbReference type="EC" id="2.7.11.1" evidence="4"/>
<evidence type="ECO:0000256" key="1">
    <source>
        <dbReference type="ARBA" id="ARBA00004162"/>
    </source>
</evidence>
<keyword evidence="7" id="KW-0597">Phosphoprotein</keyword>
<dbReference type="FunFam" id="1.10.510.10:FF:000358">
    <property type="entry name" value="Putative leucine-rich repeat receptor-like serine/threonine-protein kinase"/>
    <property type="match status" value="1"/>
</dbReference>
<feature type="domain" description="Protein kinase" evidence="25">
    <location>
        <begin position="895"/>
        <end position="1177"/>
    </location>
</feature>
<dbReference type="SMART" id="SM00369">
    <property type="entry name" value="LRR_TYP"/>
    <property type="match status" value="10"/>
</dbReference>
<comment type="catalytic activity">
    <reaction evidence="20">
        <text>L-threonyl-[protein] + ATP = O-phospho-L-threonyl-[protein] + ADP + H(+)</text>
        <dbReference type="Rhea" id="RHEA:46608"/>
        <dbReference type="Rhea" id="RHEA-COMP:11060"/>
        <dbReference type="Rhea" id="RHEA-COMP:11605"/>
        <dbReference type="ChEBI" id="CHEBI:15378"/>
        <dbReference type="ChEBI" id="CHEBI:30013"/>
        <dbReference type="ChEBI" id="CHEBI:30616"/>
        <dbReference type="ChEBI" id="CHEBI:61977"/>
        <dbReference type="ChEBI" id="CHEBI:456216"/>
        <dbReference type="EC" id="2.7.11.1"/>
    </reaction>
</comment>
<dbReference type="Pfam" id="PF13855">
    <property type="entry name" value="LRR_8"/>
    <property type="match status" value="4"/>
</dbReference>
<dbReference type="InterPro" id="IPR001245">
    <property type="entry name" value="Ser-Thr/Tyr_kinase_cat_dom"/>
</dbReference>
<evidence type="ECO:0000256" key="14">
    <source>
        <dbReference type="ARBA" id="ARBA00022777"/>
    </source>
</evidence>
<feature type="binding site" evidence="22">
    <location>
        <position position="923"/>
    </location>
    <ligand>
        <name>ATP</name>
        <dbReference type="ChEBI" id="CHEBI:30616"/>
    </ligand>
</feature>
<dbReference type="InterPro" id="IPR001611">
    <property type="entry name" value="Leu-rich_rpt"/>
</dbReference>
<evidence type="ECO:0000256" key="7">
    <source>
        <dbReference type="ARBA" id="ARBA00022553"/>
    </source>
</evidence>
<dbReference type="FunFam" id="3.80.10.10:FF:000041">
    <property type="entry name" value="LRR receptor-like serine/threonine-protein kinase ERECTA"/>
    <property type="match status" value="1"/>
</dbReference>
<evidence type="ECO:0000256" key="11">
    <source>
        <dbReference type="ARBA" id="ARBA00022729"/>
    </source>
</evidence>
<dbReference type="GO" id="GO:0005524">
    <property type="term" value="F:ATP binding"/>
    <property type="evidence" value="ECO:0007669"/>
    <property type="project" value="UniProtKB-UniRule"/>
</dbReference>
<evidence type="ECO:0000259" key="25">
    <source>
        <dbReference type="PROSITE" id="PS50011"/>
    </source>
</evidence>
<dbReference type="CDD" id="cd14066">
    <property type="entry name" value="STKc_IRAK"/>
    <property type="match status" value="1"/>
</dbReference>
<dbReference type="FunFam" id="3.80.10.10:FF:000383">
    <property type="entry name" value="Leucine-rich repeat receptor protein kinase EMS1"/>
    <property type="match status" value="1"/>
</dbReference>
<dbReference type="InterPro" id="IPR011009">
    <property type="entry name" value="Kinase-like_dom_sf"/>
</dbReference>
<dbReference type="PROSITE" id="PS00108">
    <property type="entry name" value="PROTEIN_KINASE_ST"/>
    <property type="match status" value="1"/>
</dbReference>
<evidence type="ECO:0000256" key="20">
    <source>
        <dbReference type="ARBA" id="ARBA00047899"/>
    </source>
</evidence>
<keyword evidence="13 22" id="KW-0547">Nucleotide-binding</keyword>
<keyword evidence="19" id="KW-0325">Glycoprotein</keyword>